<keyword evidence="1 4" id="KW-0805">Transcription regulation</keyword>
<evidence type="ECO:0000256" key="1">
    <source>
        <dbReference type="ARBA" id="ARBA00023015"/>
    </source>
</evidence>
<comment type="caution">
    <text evidence="7">The sequence shown here is derived from an EMBL/GenBank/DDBJ whole genome shotgun (WGS) entry which is preliminary data.</text>
</comment>
<evidence type="ECO:0000256" key="3">
    <source>
        <dbReference type="ARBA" id="ARBA00023163"/>
    </source>
</evidence>
<dbReference type="InterPro" id="IPR006358">
    <property type="entry name" value="Tscrpt_elong_fac_GreB"/>
</dbReference>
<evidence type="ECO:0000313" key="8">
    <source>
        <dbReference type="Proteomes" id="UP000244223"/>
    </source>
</evidence>
<dbReference type="HAMAP" id="MF_00105">
    <property type="entry name" value="GreA_GreB"/>
    <property type="match status" value="1"/>
</dbReference>
<dbReference type="Gene3D" id="3.10.50.30">
    <property type="entry name" value="Transcription elongation factor, GreA/GreB, C-terminal domain"/>
    <property type="match status" value="1"/>
</dbReference>
<dbReference type="GO" id="GO:0070063">
    <property type="term" value="F:RNA polymerase binding"/>
    <property type="evidence" value="ECO:0007669"/>
    <property type="project" value="InterPro"/>
</dbReference>
<comment type="similarity">
    <text evidence="4">Belongs to the GreA/GreB family. GreB subfamily.</text>
</comment>
<dbReference type="PROSITE" id="PS00829">
    <property type="entry name" value="GREAB_1"/>
    <property type="match status" value="1"/>
</dbReference>
<dbReference type="InterPro" id="IPR036953">
    <property type="entry name" value="GreA/GreB_C_sf"/>
</dbReference>
<dbReference type="HAMAP" id="MF_00930">
    <property type="entry name" value="GreB"/>
    <property type="match status" value="1"/>
</dbReference>
<dbReference type="SUPFAM" id="SSF46557">
    <property type="entry name" value="GreA transcript cleavage protein, N-terminal domain"/>
    <property type="match status" value="1"/>
</dbReference>
<dbReference type="PROSITE" id="PS00830">
    <property type="entry name" value="GREAB_2"/>
    <property type="match status" value="1"/>
</dbReference>
<dbReference type="GO" id="GO:0003677">
    <property type="term" value="F:DNA binding"/>
    <property type="evidence" value="ECO:0007669"/>
    <property type="project" value="UniProtKB-UniRule"/>
</dbReference>
<evidence type="ECO:0000313" key="7">
    <source>
        <dbReference type="EMBL" id="PTQ89511.1"/>
    </source>
</evidence>
<dbReference type="Proteomes" id="UP000244223">
    <property type="component" value="Unassembled WGS sequence"/>
</dbReference>
<dbReference type="RefSeq" id="WP_107865477.1">
    <property type="nucleotide sequence ID" value="NZ_QAON01000006.1"/>
</dbReference>
<dbReference type="FunFam" id="3.10.50.30:FF:000001">
    <property type="entry name" value="Transcription elongation factor GreA"/>
    <property type="match status" value="1"/>
</dbReference>
<keyword evidence="3 4" id="KW-0804">Transcription</keyword>
<dbReference type="GO" id="GO:0032784">
    <property type="term" value="P:regulation of DNA-templated transcription elongation"/>
    <property type="evidence" value="ECO:0007669"/>
    <property type="project" value="UniProtKB-UniRule"/>
</dbReference>
<dbReference type="Gene3D" id="1.10.287.180">
    <property type="entry name" value="Transcription elongation factor, GreA/GreB, N-terminal domain"/>
    <property type="match status" value="1"/>
</dbReference>
<dbReference type="InterPro" id="IPR028624">
    <property type="entry name" value="Tscrpt_elong_fac_GreA/B"/>
</dbReference>
<keyword evidence="8" id="KW-1185">Reference proteome</keyword>
<dbReference type="SUPFAM" id="SSF54534">
    <property type="entry name" value="FKBP-like"/>
    <property type="match status" value="1"/>
</dbReference>
<dbReference type="EMBL" id="QAON01000006">
    <property type="protein sequence ID" value="PTQ89511.1"/>
    <property type="molecule type" value="Genomic_DNA"/>
</dbReference>
<dbReference type="AlphaFoldDB" id="A0A2T5IZK4"/>
<dbReference type="PIRSF" id="PIRSF006092">
    <property type="entry name" value="GreA_GreB"/>
    <property type="match status" value="1"/>
</dbReference>
<dbReference type="PANTHER" id="PTHR30437">
    <property type="entry name" value="TRANSCRIPTION ELONGATION FACTOR GREA"/>
    <property type="match status" value="1"/>
</dbReference>
<evidence type="ECO:0000256" key="4">
    <source>
        <dbReference type="HAMAP-Rule" id="MF_00930"/>
    </source>
</evidence>
<dbReference type="OrthoDB" id="9808774at2"/>
<dbReference type="InterPro" id="IPR018151">
    <property type="entry name" value="TF_GreA/GreB_CS"/>
</dbReference>
<dbReference type="NCBIfam" id="TIGR01461">
    <property type="entry name" value="greB"/>
    <property type="match status" value="1"/>
</dbReference>
<comment type="function">
    <text evidence="4">Necessary for efficient RNA polymerase transcription elongation past template-encoded arresting sites. The arresting sites in DNA have the property of trapping a certain fraction of elongating RNA polymerases that pass through, resulting in locked ternary complexes. Cleavage of the nascent transcript by cleavage factors such as GreA or GreB allows the resumption of elongation from the new 3'terminus. GreB releases sequences of up to 9 nucleotides in length.</text>
</comment>
<proteinExistence type="inferred from homology"/>
<feature type="domain" description="Transcription elongation factor GreA/GreB N-terminal" evidence="6">
    <location>
        <begin position="14"/>
        <end position="83"/>
    </location>
</feature>
<dbReference type="Pfam" id="PF01272">
    <property type="entry name" value="GreA_GreB"/>
    <property type="match status" value="1"/>
</dbReference>
<dbReference type="GO" id="GO:0003746">
    <property type="term" value="F:translation elongation factor activity"/>
    <property type="evidence" value="ECO:0007669"/>
    <property type="project" value="UniProtKB-KW"/>
</dbReference>
<evidence type="ECO:0000259" key="6">
    <source>
        <dbReference type="Pfam" id="PF03449"/>
    </source>
</evidence>
<evidence type="ECO:0000256" key="2">
    <source>
        <dbReference type="ARBA" id="ARBA00023125"/>
    </source>
</evidence>
<evidence type="ECO:0000259" key="5">
    <source>
        <dbReference type="Pfam" id="PF01272"/>
    </source>
</evidence>
<dbReference type="PANTHER" id="PTHR30437:SF6">
    <property type="entry name" value="TRANSCRIPTION ELONGATION FACTOR GREB"/>
    <property type="match status" value="1"/>
</dbReference>
<protein>
    <recommendedName>
        <fullName evidence="4">Transcription elongation factor GreB</fullName>
    </recommendedName>
    <alternativeName>
        <fullName evidence="4">Transcript cleavage factor GreB</fullName>
    </alternativeName>
</protein>
<dbReference type="InterPro" id="IPR001437">
    <property type="entry name" value="Tscrpt_elong_fac_GreA/B_C"/>
</dbReference>
<feature type="domain" description="Transcription elongation factor GreA/GreB C-terminal" evidence="5">
    <location>
        <begin position="91"/>
        <end position="165"/>
    </location>
</feature>
<gene>
    <name evidence="4" type="primary">greB</name>
    <name evidence="7" type="ORF">C8N29_10642</name>
</gene>
<dbReference type="InterPro" id="IPR023459">
    <property type="entry name" value="Tscrpt_elong_fac_GreA/B_fam"/>
</dbReference>
<keyword evidence="7" id="KW-0251">Elongation factor</keyword>
<dbReference type="NCBIfam" id="NF002506">
    <property type="entry name" value="PRK01885.1"/>
    <property type="match status" value="1"/>
</dbReference>
<accession>A0A2T5IZK4</accession>
<sequence>MSRYRPPSLPKSPLITPEGFHTLQTELDYLWRVKRPEVTRAVSEAAAQGDRSENAEYIYGKKLLREIDRRVRFLEKRLPELRVVEQKPSNQQQVYFGAWVELENLETDEMLQLRIVGCDEIDPKQHWISIESPMAKALLKKGLDEEVRVERPMGVANFLIVSIRY</sequence>
<name>A0A2T5IZK4_9GAMM</name>
<dbReference type="GO" id="GO:0006354">
    <property type="term" value="P:DNA-templated transcription elongation"/>
    <property type="evidence" value="ECO:0007669"/>
    <property type="project" value="TreeGrafter"/>
</dbReference>
<keyword evidence="2 4" id="KW-0238">DNA-binding</keyword>
<reference evidence="7 8" key="1">
    <citation type="submission" date="2018-04" db="EMBL/GenBank/DDBJ databases">
        <title>Genomic Encyclopedia of Archaeal and Bacterial Type Strains, Phase II (KMG-II): from individual species to whole genera.</title>
        <authorList>
            <person name="Goeker M."/>
        </authorList>
    </citation>
    <scope>NUCLEOTIDE SEQUENCE [LARGE SCALE GENOMIC DNA]</scope>
    <source>
        <strain evidence="7 8">DSM 5822</strain>
    </source>
</reference>
<keyword evidence="7" id="KW-0648">Protein biosynthesis</keyword>
<dbReference type="Pfam" id="PF03449">
    <property type="entry name" value="GreA_GreB_N"/>
    <property type="match status" value="1"/>
</dbReference>
<dbReference type="InterPro" id="IPR022691">
    <property type="entry name" value="Tscrpt_elong_fac_GreA/B_N"/>
</dbReference>
<organism evidence="7 8">
    <name type="scientific">Agitococcus lubricus</name>
    <dbReference type="NCBI Taxonomy" id="1077255"/>
    <lineage>
        <taxon>Bacteria</taxon>
        <taxon>Pseudomonadati</taxon>
        <taxon>Pseudomonadota</taxon>
        <taxon>Gammaproteobacteria</taxon>
        <taxon>Moraxellales</taxon>
        <taxon>Moraxellaceae</taxon>
        <taxon>Agitococcus</taxon>
    </lineage>
</organism>
<dbReference type="InterPro" id="IPR036805">
    <property type="entry name" value="Tscrpt_elong_fac_GreA/B_N_sf"/>
</dbReference>
<dbReference type="FunFam" id="1.10.287.180:FF:000001">
    <property type="entry name" value="Transcription elongation factor GreA"/>
    <property type="match status" value="1"/>
</dbReference>